<keyword evidence="2 8" id="KW-0812">Transmembrane</keyword>
<protein>
    <recommendedName>
        <fullName evidence="6">UNC93-like protein MFSD11</fullName>
    </recommendedName>
    <alternativeName>
        <fullName evidence="7">Major facilitator superfamily domain-containing protein 11</fullName>
    </alternativeName>
</protein>
<evidence type="ECO:0000313" key="10">
    <source>
        <dbReference type="Proteomes" id="UP000014680"/>
    </source>
</evidence>
<dbReference type="AlphaFoldDB" id="A0A0A1UEM0"/>
<feature type="transmembrane region" description="Helical" evidence="8">
    <location>
        <begin position="264"/>
        <end position="287"/>
    </location>
</feature>
<dbReference type="PANTHER" id="PTHR23294:SF0">
    <property type="entry name" value="UNC93-LIKE PROTEIN MFSD11"/>
    <property type="match status" value="1"/>
</dbReference>
<keyword evidence="4 8" id="KW-0472">Membrane</keyword>
<dbReference type="PANTHER" id="PTHR23294">
    <property type="entry name" value="ET TRANSLATION PRODUCT-RELATED"/>
    <property type="match status" value="1"/>
</dbReference>
<reference evidence="9 10" key="1">
    <citation type="submission" date="2012-10" db="EMBL/GenBank/DDBJ databases">
        <authorList>
            <person name="Zafar N."/>
            <person name="Inman J."/>
            <person name="Hall N."/>
            <person name="Lorenzi H."/>
            <person name="Caler E."/>
        </authorList>
    </citation>
    <scope>NUCLEOTIDE SEQUENCE [LARGE SCALE GENOMIC DNA]</scope>
    <source>
        <strain evidence="9 10">IP1</strain>
    </source>
</reference>
<sequence>MAVNLKEYLPYIKSFFVGCCFFLLLVGYQTTQNFQSGVNKTDGYISIALVYGCYGISQFFTPFLVHILSPKFSLYFAGVCYVFYIATNVHLLRPLYFIASALCGFGASLIWSASAVLLSGYEQGCKHPSYIYTFFFVPVYFNFFGNVIPLFVNPSEPALLFLVLTAISAIAVVLMLFTFDSPPTPVGSLKELLFSTIKNFINWRLILLFPLALVFGFSRSYYYATMPVMAPIEMTPYIFISFGAMMTISTFIWGFLNSKLTEQWTLLIAMTAEAIVVILGIVANEVYLKGATEAPSDEVGLNIMICVVGMFGGIADSGMETITTALINKIWPKQVAPLCAWRVVYLGFMCADLLYSPYISFRAILIVLGVIVFFGLICNITIALFYKKIYKPIEEQNHKEVSNKESLLSAKQDEKVKDSTQVNTTQDEI</sequence>
<evidence type="ECO:0000256" key="8">
    <source>
        <dbReference type="SAM" id="Phobius"/>
    </source>
</evidence>
<feature type="transmembrane region" description="Helical" evidence="8">
    <location>
        <begin position="130"/>
        <end position="152"/>
    </location>
</feature>
<dbReference type="EMBL" id="KB206169">
    <property type="protein sequence ID" value="ELP94938.1"/>
    <property type="molecule type" value="Genomic_DNA"/>
</dbReference>
<keyword evidence="5" id="KW-0325">Glycoprotein</keyword>
<feature type="transmembrane region" description="Helical" evidence="8">
    <location>
        <begin position="158"/>
        <end position="179"/>
    </location>
</feature>
<dbReference type="OMA" id="NEYFLYF"/>
<dbReference type="InterPro" id="IPR010291">
    <property type="entry name" value="Ion_channel_UNC-93"/>
</dbReference>
<name>A0A0A1UEM0_ENTIV</name>
<feature type="transmembrane region" description="Helical" evidence="8">
    <location>
        <begin position="95"/>
        <end position="118"/>
    </location>
</feature>
<proteinExistence type="predicted"/>
<feature type="transmembrane region" description="Helical" evidence="8">
    <location>
        <begin position="200"/>
        <end position="217"/>
    </location>
</feature>
<feature type="transmembrane region" description="Helical" evidence="8">
    <location>
        <begin position="339"/>
        <end position="358"/>
    </location>
</feature>
<dbReference type="VEuPathDB" id="AmoebaDB:EIN_250320"/>
<evidence type="ECO:0000256" key="4">
    <source>
        <dbReference type="ARBA" id="ARBA00023136"/>
    </source>
</evidence>
<comment type="subcellular location">
    <subcellularLocation>
        <location evidence="1">Membrane</location>
        <topology evidence="1">Multi-pass membrane protein</topology>
    </subcellularLocation>
</comment>
<feature type="transmembrane region" description="Helical" evidence="8">
    <location>
        <begin position="12"/>
        <end position="31"/>
    </location>
</feature>
<dbReference type="Pfam" id="PF05978">
    <property type="entry name" value="UNC-93"/>
    <property type="match status" value="1"/>
</dbReference>
<feature type="transmembrane region" description="Helical" evidence="8">
    <location>
        <begin position="43"/>
        <end position="65"/>
    </location>
</feature>
<keyword evidence="10" id="KW-1185">Reference proteome</keyword>
<evidence type="ECO:0000256" key="5">
    <source>
        <dbReference type="ARBA" id="ARBA00023180"/>
    </source>
</evidence>
<dbReference type="RefSeq" id="XP_004261709.1">
    <property type="nucleotide sequence ID" value="XM_004261661.1"/>
</dbReference>
<evidence type="ECO:0000256" key="2">
    <source>
        <dbReference type="ARBA" id="ARBA00022692"/>
    </source>
</evidence>
<feature type="transmembrane region" description="Helical" evidence="8">
    <location>
        <begin position="364"/>
        <end position="386"/>
    </location>
</feature>
<dbReference type="Proteomes" id="UP000014680">
    <property type="component" value="Unassembled WGS sequence"/>
</dbReference>
<accession>A0A0A1UEM0</accession>
<feature type="transmembrane region" description="Helical" evidence="8">
    <location>
        <begin position="237"/>
        <end position="257"/>
    </location>
</feature>
<dbReference type="GeneID" id="14893935"/>
<feature type="transmembrane region" description="Helical" evidence="8">
    <location>
        <begin position="72"/>
        <end position="89"/>
    </location>
</feature>
<evidence type="ECO:0000256" key="7">
    <source>
        <dbReference type="ARBA" id="ARBA00041910"/>
    </source>
</evidence>
<evidence type="ECO:0000256" key="1">
    <source>
        <dbReference type="ARBA" id="ARBA00004141"/>
    </source>
</evidence>
<gene>
    <name evidence="9" type="ORF">EIN_250320</name>
</gene>
<evidence type="ECO:0000256" key="3">
    <source>
        <dbReference type="ARBA" id="ARBA00022989"/>
    </source>
</evidence>
<organism evidence="9 10">
    <name type="scientific">Entamoeba invadens IP1</name>
    <dbReference type="NCBI Taxonomy" id="370355"/>
    <lineage>
        <taxon>Eukaryota</taxon>
        <taxon>Amoebozoa</taxon>
        <taxon>Evosea</taxon>
        <taxon>Archamoebae</taxon>
        <taxon>Mastigamoebida</taxon>
        <taxon>Entamoebidae</taxon>
        <taxon>Entamoeba</taxon>
    </lineage>
</organism>
<dbReference type="OrthoDB" id="196103at2759"/>
<evidence type="ECO:0000313" key="9">
    <source>
        <dbReference type="EMBL" id="ELP94938.1"/>
    </source>
</evidence>
<dbReference type="InterPro" id="IPR036259">
    <property type="entry name" value="MFS_trans_sf"/>
</dbReference>
<dbReference type="GO" id="GO:0016020">
    <property type="term" value="C:membrane"/>
    <property type="evidence" value="ECO:0007669"/>
    <property type="project" value="UniProtKB-SubCell"/>
</dbReference>
<keyword evidence="3 8" id="KW-1133">Transmembrane helix</keyword>
<dbReference type="SUPFAM" id="SSF103473">
    <property type="entry name" value="MFS general substrate transporter"/>
    <property type="match status" value="1"/>
</dbReference>
<evidence type="ECO:0000256" key="6">
    <source>
        <dbReference type="ARBA" id="ARBA00040302"/>
    </source>
</evidence>
<feature type="transmembrane region" description="Helical" evidence="8">
    <location>
        <begin position="299"/>
        <end position="318"/>
    </location>
</feature>
<dbReference type="KEGG" id="eiv:EIN_250320"/>
<dbReference type="InterPro" id="IPR051617">
    <property type="entry name" value="UNC-93-like_regulator"/>
</dbReference>